<proteinExistence type="predicted"/>
<reference evidence="3" key="1">
    <citation type="submission" date="2016-11" db="EMBL/GenBank/DDBJ databases">
        <authorList>
            <person name="Varghese N."/>
            <person name="Submissions S."/>
        </authorList>
    </citation>
    <scope>NUCLEOTIDE SEQUENCE [LARGE SCALE GENOMIC DNA]</scope>
    <source>
        <strain evidence="3">CGMCC 1.8995</strain>
    </source>
</reference>
<dbReference type="OrthoDB" id="7067468at2"/>
<evidence type="ECO:0000313" key="3">
    <source>
        <dbReference type="Proteomes" id="UP000184520"/>
    </source>
</evidence>
<dbReference type="AlphaFoldDB" id="A0A1M5SDA0"/>
<accession>A0A1M5SDA0</accession>
<evidence type="ECO:0008006" key="4">
    <source>
        <dbReference type="Google" id="ProtNLM"/>
    </source>
</evidence>
<evidence type="ECO:0000256" key="1">
    <source>
        <dbReference type="SAM" id="Coils"/>
    </source>
</evidence>
<dbReference type="Proteomes" id="UP000184520">
    <property type="component" value="Unassembled WGS sequence"/>
</dbReference>
<feature type="coiled-coil region" evidence="1">
    <location>
        <begin position="5"/>
        <end position="32"/>
    </location>
</feature>
<dbReference type="EMBL" id="FQWD01000009">
    <property type="protein sequence ID" value="SHH36562.1"/>
    <property type="molecule type" value="Genomic_DNA"/>
</dbReference>
<protein>
    <recommendedName>
        <fullName evidence="4">Prephenate dehydrogenase</fullName>
    </recommendedName>
</protein>
<evidence type="ECO:0000313" key="2">
    <source>
        <dbReference type="EMBL" id="SHH36562.1"/>
    </source>
</evidence>
<dbReference type="RefSeq" id="WP_073325312.1">
    <property type="nucleotide sequence ID" value="NZ_FQWD01000009.1"/>
</dbReference>
<gene>
    <name evidence="2" type="ORF">SAMN05216361_4396</name>
</gene>
<name>A0A1M5SDA0_9ALTE</name>
<organism evidence="2 3">
    <name type="scientific">Marisediminitalea aggregata</name>
    <dbReference type="NCBI Taxonomy" id="634436"/>
    <lineage>
        <taxon>Bacteria</taxon>
        <taxon>Pseudomonadati</taxon>
        <taxon>Pseudomonadota</taxon>
        <taxon>Gammaproteobacteria</taxon>
        <taxon>Alteromonadales</taxon>
        <taxon>Alteromonadaceae</taxon>
        <taxon>Marisediminitalea</taxon>
    </lineage>
</organism>
<sequence>MDSVHQQLQETLQTLYRKAVDADARLDQLQQQQKGKFAAIFAEDSGFTTRAKRFSPYVEEIAQDWQALKTLPEDEAKAALVPLVKKIELALATLGQFTAVSQK</sequence>
<keyword evidence="3" id="KW-1185">Reference proteome</keyword>
<keyword evidence="1" id="KW-0175">Coiled coil</keyword>